<reference evidence="2 3" key="1">
    <citation type="submission" date="2017-05" db="EMBL/GenBank/DDBJ databases">
        <title>Vagococcus spp. assemblies.</title>
        <authorList>
            <person name="Gulvik C.A."/>
        </authorList>
    </citation>
    <scope>NUCLEOTIDE SEQUENCE [LARGE SCALE GENOMIC DNA]</scope>
    <source>
        <strain evidence="2 3">DSM 24756</strain>
    </source>
</reference>
<sequence>MKNKNWVWPILGIVVLLSCIGGGIYLTREKKKTTDIISVEMQCAKALKNTFANVKSLKFIENKGKNNNTGSYMFIVSMENQQQQTTKFNIIYVKGETKLENYGVKDEIVQKEGVTTTTITVSYSNGKSESL</sequence>
<accession>A0A430AEY1</accession>
<keyword evidence="1" id="KW-1133">Transmembrane helix</keyword>
<evidence type="ECO:0000313" key="2">
    <source>
        <dbReference type="EMBL" id="RSU06172.1"/>
    </source>
</evidence>
<organism evidence="2 3">
    <name type="scientific">Vagococcus entomophilus</name>
    <dbReference type="NCBI Taxonomy" id="1160095"/>
    <lineage>
        <taxon>Bacteria</taxon>
        <taxon>Bacillati</taxon>
        <taxon>Bacillota</taxon>
        <taxon>Bacilli</taxon>
        <taxon>Lactobacillales</taxon>
        <taxon>Enterococcaceae</taxon>
        <taxon>Vagococcus</taxon>
    </lineage>
</organism>
<protein>
    <submittedName>
        <fullName evidence="2">Uncharacterized protein</fullName>
    </submittedName>
</protein>
<evidence type="ECO:0000256" key="1">
    <source>
        <dbReference type="SAM" id="Phobius"/>
    </source>
</evidence>
<dbReference type="OrthoDB" id="2193136at2"/>
<feature type="transmembrane region" description="Helical" evidence="1">
    <location>
        <begin position="6"/>
        <end position="26"/>
    </location>
</feature>
<keyword evidence="3" id="KW-1185">Reference proteome</keyword>
<keyword evidence="1" id="KW-0472">Membrane</keyword>
<evidence type="ECO:0000313" key="3">
    <source>
        <dbReference type="Proteomes" id="UP000288669"/>
    </source>
</evidence>
<dbReference type="AlphaFoldDB" id="A0A430AEY1"/>
<comment type="caution">
    <text evidence="2">The sequence shown here is derived from an EMBL/GenBank/DDBJ whole genome shotgun (WGS) entry which is preliminary data.</text>
</comment>
<dbReference type="Proteomes" id="UP000288669">
    <property type="component" value="Unassembled WGS sequence"/>
</dbReference>
<dbReference type="EMBL" id="NGJZ01000004">
    <property type="protein sequence ID" value="RSU06172.1"/>
    <property type="molecule type" value="Genomic_DNA"/>
</dbReference>
<dbReference type="RefSeq" id="WP_126826537.1">
    <property type="nucleotide sequence ID" value="NZ_JBHLWU010000003.1"/>
</dbReference>
<keyword evidence="1" id="KW-0812">Transmembrane</keyword>
<gene>
    <name evidence="2" type="ORF">CBF30_10670</name>
</gene>
<name>A0A430AEY1_9ENTE</name>
<proteinExistence type="predicted"/>
<dbReference type="PROSITE" id="PS51257">
    <property type="entry name" value="PROKAR_LIPOPROTEIN"/>
    <property type="match status" value="1"/>
</dbReference>